<protein>
    <submittedName>
        <fullName evidence="1">Phytanoyl-CoA dioxygenase</fullName>
    </submittedName>
</protein>
<dbReference type="AlphaFoldDB" id="R9PBC5"/>
<accession>R9PBC5</accession>
<reference evidence="2" key="1">
    <citation type="journal article" date="2013" name="Genome Announc.">
        <title>Draft genome sequence of the basidiomycetous yeast-like fungus Pseudozyma hubeiensis SY62, which produces an abundant amount of the biosurfactant mannosylerythritol lipids.</title>
        <authorList>
            <person name="Konishi M."/>
            <person name="Hatada Y."/>
            <person name="Horiuchi J."/>
        </authorList>
    </citation>
    <scope>NUCLEOTIDE SEQUENCE [LARGE SCALE GENOMIC DNA]</scope>
    <source>
        <strain evidence="2">SY62</strain>
    </source>
</reference>
<sequence>MQHWLERWRGSFVLRAKYVDMDVQQECIESRQLSALISPPRGAMRLMDALQRASEHSDNVATLCPALRNFAMV</sequence>
<evidence type="ECO:0000313" key="2">
    <source>
        <dbReference type="Proteomes" id="UP000014071"/>
    </source>
</evidence>
<name>R9PBC5_PSEHS</name>
<dbReference type="GeneID" id="24111408"/>
<dbReference type="GO" id="GO:0051213">
    <property type="term" value="F:dioxygenase activity"/>
    <property type="evidence" value="ECO:0007669"/>
    <property type="project" value="UniProtKB-KW"/>
</dbReference>
<keyword evidence="1" id="KW-0560">Oxidoreductase</keyword>
<keyword evidence="1" id="KW-0223">Dioxygenase</keyword>
<organism evidence="1 2">
    <name type="scientific">Pseudozyma hubeiensis (strain SY62)</name>
    <name type="common">Yeast</name>
    <dbReference type="NCBI Taxonomy" id="1305764"/>
    <lineage>
        <taxon>Eukaryota</taxon>
        <taxon>Fungi</taxon>
        <taxon>Dikarya</taxon>
        <taxon>Basidiomycota</taxon>
        <taxon>Ustilaginomycotina</taxon>
        <taxon>Ustilaginomycetes</taxon>
        <taxon>Ustilaginales</taxon>
        <taxon>Ustilaginaceae</taxon>
        <taxon>Pseudozyma</taxon>
    </lineage>
</organism>
<keyword evidence="2" id="KW-1185">Reference proteome</keyword>
<evidence type="ECO:0000313" key="1">
    <source>
        <dbReference type="EMBL" id="GAC98542.1"/>
    </source>
</evidence>
<dbReference type="RefSeq" id="XP_012192129.1">
    <property type="nucleotide sequence ID" value="XM_012336739.1"/>
</dbReference>
<gene>
    <name evidence="1" type="ORF">PHSY_006136</name>
</gene>
<dbReference type="HOGENOM" id="CLU_2705903_0_0_1"/>
<dbReference type="Proteomes" id="UP000014071">
    <property type="component" value="Unassembled WGS sequence"/>
</dbReference>
<dbReference type="EMBL" id="DF238821">
    <property type="protein sequence ID" value="GAC98542.1"/>
    <property type="molecule type" value="Genomic_DNA"/>
</dbReference>
<proteinExistence type="predicted"/>